<sequence length="213" mass="22659">MASVSESLGKIPLAVRSSWDQSWDKSWPTVKLLLGSGSGMSGPSGQEKPRTPVEFRTAGPITPVDGRASRLEEDGCDTTTVIDLTGDGGCIWDGRDSAGKQRGNIVVVGEIDLTSEDENVRSGERGGNEPHSSLHNLGVVEPNRTVHGSDNDGEEGLKGTVKVANNAAGAGDDELEMMEVEYLVDNGNVDILRQAPVAPTDMVCDKRTIMIRE</sequence>
<feature type="region of interest" description="Disordered" evidence="1">
    <location>
        <begin position="36"/>
        <end position="70"/>
    </location>
</feature>
<reference evidence="2 3" key="1">
    <citation type="journal article" date="2018" name="Evol. Lett.">
        <title>Horizontal gene cluster transfer increased hallucinogenic mushroom diversity.</title>
        <authorList>
            <person name="Reynolds H.T."/>
            <person name="Vijayakumar V."/>
            <person name="Gluck-Thaler E."/>
            <person name="Korotkin H.B."/>
            <person name="Matheny P.B."/>
            <person name="Slot J.C."/>
        </authorList>
    </citation>
    <scope>NUCLEOTIDE SEQUENCE [LARGE SCALE GENOMIC DNA]</scope>
    <source>
        <strain evidence="2 3">SRW20</strain>
    </source>
</reference>
<gene>
    <name evidence="2" type="ORF">CVT26_012342</name>
</gene>
<dbReference type="InParanoid" id="A0A409YQ31"/>
<dbReference type="EMBL" id="NHYE01000518">
    <property type="protein sequence ID" value="PPR05106.1"/>
    <property type="molecule type" value="Genomic_DNA"/>
</dbReference>
<keyword evidence="3" id="KW-1185">Reference proteome</keyword>
<comment type="caution">
    <text evidence="2">The sequence shown here is derived from an EMBL/GenBank/DDBJ whole genome shotgun (WGS) entry which is preliminary data.</text>
</comment>
<accession>A0A409YQ31</accession>
<evidence type="ECO:0000313" key="3">
    <source>
        <dbReference type="Proteomes" id="UP000284706"/>
    </source>
</evidence>
<evidence type="ECO:0000313" key="2">
    <source>
        <dbReference type="EMBL" id="PPR05106.1"/>
    </source>
</evidence>
<protein>
    <submittedName>
        <fullName evidence="2">Uncharacterized protein</fullName>
    </submittedName>
</protein>
<proteinExistence type="predicted"/>
<evidence type="ECO:0000256" key="1">
    <source>
        <dbReference type="SAM" id="MobiDB-lite"/>
    </source>
</evidence>
<name>A0A409YQ31_9AGAR</name>
<dbReference type="AlphaFoldDB" id="A0A409YQ31"/>
<dbReference type="Proteomes" id="UP000284706">
    <property type="component" value="Unassembled WGS sequence"/>
</dbReference>
<organism evidence="2 3">
    <name type="scientific">Gymnopilus dilepis</name>
    <dbReference type="NCBI Taxonomy" id="231916"/>
    <lineage>
        <taxon>Eukaryota</taxon>
        <taxon>Fungi</taxon>
        <taxon>Dikarya</taxon>
        <taxon>Basidiomycota</taxon>
        <taxon>Agaricomycotina</taxon>
        <taxon>Agaricomycetes</taxon>
        <taxon>Agaricomycetidae</taxon>
        <taxon>Agaricales</taxon>
        <taxon>Agaricineae</taxon>
        <taxon>Hymenogastraceae</taxon>
        <taxon>Gymnopilus</taxon>
    </lineage>
</organism>